<evidence type="ECO:0008006" key="3">
    <source>
        <dbReference type="Google" id="ProtNLM"/>
    </source>
</evidence>
<keyword evidence="1" id="KW-0732">Signal</keyword>
<proteinExistence type="predicted"/>
<reference evidence="2" key="1">
    <citation type="journal article" date="2020" name="mSystems">
        <title>Genome- and Community-Level Interaction Insights into Carbon Utilization and Element Cycling Functions of Hydrothermarchaeota in Hydrothermal Sediment.</title>
        <authorList>
            <person name="Zhou Z."/>
            <person name="Liu Y."/>
            <person name="Xu W."/>
            <person name="Pan J."/>
            <person name="Luo Z.H."/>
            <person name="Li M."/>
        </authorList>
    </citation>
    <scope>NUCLEOTIDE SEQUENCE [LARGE SCALE GENOMIC DNA]</scope>
    <source>
        <strain evidence="2">SpSt-508</strain>
    </source>
</reference>
<dbReference type="AlphaFoldDB" id="A0A7C4LK84"/>
<protein>
    <recommendedName>
        <fullName evidence="3">PEP-CTERM sorting domain-containing protein</fullName>
    </recommendedName>
</protein>
<name>A0A7C4LK84_9PLAN</name>
<evidence type="ECO:0000256" key="1">
    <source>
        <dbReference type="SAM" id="SignalP"/>
    </source>
</evidence>
<comment type="caution">
    <text evidence="2">The sequence shown here is derived from an EMBL/GenBank/DDBJ whole genome shotgun (WGS) entry which is preliminary data.</text>
</comment>
<accession>A0A7C4LK84</accession>
<gene>
    <name evidence="2" type="ORF">ENS64_06470</name>
</gene>
<feature type="chain" id="PRO_5028050576" description="PEP-CTERM sorting domain-containing protein" evidence="1">
    <location>
        <begin position="23"/>
        <end position="152"/>
    </location>
</feature>
<sequence>MRNLFFTASLLTVLAFGNTANAQILALEGDWTLNVPQIPGLSSTPVWTFTDAGGVFNGTTSFNVAVTPNYNASVNGTMSGTSVFSVLFIGSATYDSTPNLYDALVSYVVFVKWGNTLTGVGLDTLSGLPISAPYPVSGTPYVPPTRNSQRRR</sequence>
<organism evidence="2">
    <name type="scientific">Schlesneria paludicola</name>
    <dbReference type="NCBI Taxonomy" id="360056"/>
    <lineage>
        <taxon>Bacteria</taxon>
        <taxon>Pseudomonadati</taxon>
        <taxon>Planctomycetota</taxon>
        <taxon>Planctomycetia</taxon>
        <taxon>Planctomycetales</taxon>
        <taxon>Planctomycetaceae</taxon>
        <taxon>Schlesneria</taxon>
    </lineage>
</organism>
<feature type="signal peptide" evidence="1">
    <location>
        <begin position="1"/>
        <end position="22"/>
    </location>
</feature>
<dbReference type="EMBL" id="DSVQ01000012">
    <property type="protein sequence ID" value="HGT38893.1"/>
    <property type="molecule type" value="Genomic_DNA"/>
</dbReference>
<evidence type="ECO:0000313" key="2">
    <source>
        <dbReference type="EMBL" id="HGT38893.1"/>
    </source>
</evidence>